<protein>
    <recommendedName>
        <fullName evidence="6">Immunoglobulin V-set domain-containing protein</fullName>
    </recommendedName>
</protein>
<dbReference type="Proteomes" id="UP000646548">
    <property type="component" value="Unassembled WGS sequence"/>
</dbReference>
<sequence length="139" mass="15803">MKPSLLLFLSMFWINGGRPSPDKVSQTPSSVLVESHREARLTLSHTIRSYDTILWYRRSPGDAALTLMAYMYYNNPNYEPQFENRVIVTGNGESRVDLQILNVSHPECTGEYFGAASMHSTEEERRSRTKTLRGSTGNL</sequence>
<proteinExistence type="predicted"/>
<gene>
    <name evidence="4" type="ORF">FQA47_003521</name>
</gene>
<dbReference type="Gene3D" id="2.60.40.10">
    <property type="entry name" value="Immunoglobulins"/>
    <property type="match status" value="1"/>
</dbReference>
<name>A0A834C6X6_ORYME</name>
<dbReference type="InterPro" id="IPR036179">
    <property type="entry name" value="Ig-like_dom_sf"/>
</dbReference>
<reference evidence="4" key="1">
    <citation type="journal article" name="BMC Genomics">
        <title>Long-read sequencing and de novo genome assembly of marine medaka (Oryzias melastigma).</title>
        <authorList>
            <person name="Liang P."/>
            <person name="Saqib H.S.A."/>
            <person name="Ni X."/>
            <person name="Shen Y."/>
        </authorList>
    </citation>
    <scope>NUCLEOTIDE SEQUENCE</scope>
    <source>
        <strain evidence="4">Bigg-433</strain>
    </source>
</reference>
<dbReference type="InterPro" id="IPR050413">
    <property type="entry name" value="TCR_beta_variable"/>
</dbReference>
<evidence type="ECO:0000313" key="4">
    <source>
        <dbReference type="EMBL" id="KAF6724077.1"/>
    </source>
</evidence>
<dbReference type="AlphaFoldDB" id="A0A834C6X6"/>
<organism evidence="4 5">
    <name type="scientific">Oryzias melastigma</name>
    <name type="common">Marine medaka</name>
    <dbReference type="NCBI Taxonomy" id="30732"/>
    <lineage>
        <taxon>Eukaryota</taxon>
        <taxon>Metazoa</taxon>
        <taxon>Chordata</taxon>
        <taxon>Craniata</taxon>
        <taxon>Vertebrata</taxon>
        <taxon>Euteleostomi</taxon>
        <taxon>Actinopterygii</taxon>
        <taxon>Neopterygii</taxon>
        <taxon>Teleostei</taxon>
        <taxon>Neoteleostei</taxon>
        <taxon>Acanthomorphata</taxon>
        <taxon>Ovalentaria</taxon>
        <taxon>Atherinomorphae</taxon>
        <taxon>Beloniformes</taxon>
        <taxon>Adrianichthyidae</taxon>
        <taxon>Oryziinae</taxon>
        <taxon>Oryzias</taxon>
    </lineage>
</organism>
<feature type="signal peptide" evidence="3">
    <location>
        <begin position="1"/>
        <end position="19"/>
    </location>
</feature>
<evidence type="ECO:0000256" key="2">
    <source>
        <dbReference type="SAM" id="MobiDB-lite"/>
    </source>
</evidence>
<evidence type="ECO:0000256" key="3">
    <source>
        <dbReference type="SAM" id="SignalP"/>
    </source>
</evidence>
<dbReference type="GO" id="GO:0007166">
    <property type="term" value="P:cell surface receptor signaling pathway"/>
    <property type="evidence" value="ECO:0007669"/>
    <property type="project" value="TreeGrafter"/>
</dbReference>
<dbReference type="SUPFAM" id="SSF48726">
    <property type="entry name" value="Immunoglobulin"/>
    <property type="match status" value="1"/>
</dbReference>
<keyword evidence="3" id="KW-0732">Signal</keyword>
<dbReference type="PANTHER" id="PTHR23268">
    <property type="entry name" value="T-CELL RECEPTOR BETA CHAIN"/>
    <property type="match status" value="1"/>
</dbReference>
<dbReference type="GO" id="GO:0002376">
    <property type="term" value="P:immune system process"/>
    <property type="evidence" value="ECO:0007669"/>
    <property type="project" value="UniProtKB-KW"/>
</dbReference>
<keyword evidence="1" id="KW-0391">Immunity</keyword>
<evidence type="ECO:0000313" key="5">
    <source>
        <dbReference type="Proteomes" id="UP000646548"/>
    </source>
</evidence>
<evidence type="ECO:0008006" key="6">
    <source>
        <dbReference type="Google" id="ProtNLM"/>
    </source>
</evidence>
<dbReference type="GO" id="GO:0005886">
    <property type="term" value="C:plasma membrane"/>
    <property type="evidence" value="ECO:0007669"/>
    <property type="project" value="TreeGrafter"/>
</dbReference>
<comment type="caution">
    <text evidence="4">The sequence shown here is derived from an EMBL/GenBank/DDBJ whole genome shotgun (WGS) entry which is preliminary data.</text>
</comment>
<feature type="region of interest" description="Disordered" evidence="2">
    <location>
        <begin position="117"/>
        <end position="139"/>
    </location>
</feature>
<accession>A0A834C6X6</accession>
<dbReference type="EMBL" id="WKFB01000404">
    <property type="protein sequence ID" value="KAF6724077.1"/>
    <property type="molecule type" value="Genomic_DNA"/>
</dbReference>
<feature type="chain" id="PRO_5032728417" description="Immunoglobulin V-set domain-containing protein" evidence="3">
    <location>
        <begin position="20"/>
        <end position="139"/>
    </location>
</feature>
<dbReference type="InterPro" id="IPR013783">
    <property type="entry name" value="Ig-like_fold"/>
</dbReference>
<dbReference type="PANTHER" id="PTHR23268:SF102">
    <property type="entry name" value="IMMUNOGLOBULIN V-SET DOMAIN-CONTAINING PROTEIN"/>
    <property type="match status" value="1"/>
</dbReference>
<evidence type="ECO:0000256" key="1">
    <source>
        <dbReference type="ARBA" id="ARBA00022859"/>
    </source>
</evidence>